<dbReference type="EMBL" id="LAZR01065351">
    <property type="protein sequence ID" value="KKK55736.1"/>
    <property type="molecule type" value="Genomic_DNA"/>
</dbReference>
<reference evidence="1" key="1">
    <citation type="journal article" date="2015" name="Nature">
        <title>Complex archaea that bridge the gap between prokaryotes and eukaryotes.</title>
        <authorList>
            <person name="Spang A."/>
            <person name="Saw J.H."/>
            <person name="Jorgensen S.L."/>
            <person name="Zaremba-Niedzwiedzka K."/>
            <person name="Martijn J."/>
            <person name="Lind A.E."/>
            <person name="van Eijk R."/>
            <person name="Schleper C."/>
            <person name="Guy L."/>
            <person name="Ettema T.J."/>
        </authorList>
    </citation>
    <scope>NUCLEOTIDE SEQUENCE</scope>
</reference>
<protein>
    <submittedName>
        <fullName evidence="1">Uncharacterized protein</fullName>
    </submittedName>
</protein>
<accession>A0A0F8Z6I5</accession>
<gene>
    <name evidence="1" type="ORF">LCGC14_3071570</name>
</gene>
<dbReference type="AlphaFoldDB" id="A0A0F8Z6I5"/>
<organism evidence="1">
    <name type="scientific">marine sediment metagenome</name>
    <dbReference type="NCBI Taxonomy" id="412755"/>
    <lineage>
        <taxon>unclassified sequences</taxon>
        <taxon>metagenomes</taxon>
        <taxon>ecological metagenomes</taxon>
    </lineage>
</organism>
<sequence>MKKKIKSSENKAKDVVTPKLKRIDIPNSAKAEIRRMNERLEIYLSGIVVGMGIKGKWDYDAQNMKIIIEDTDGKKT</sequence>
<evidence type="ECO:0000313" key="1">
    <source>
        <dbReference type="EMBL" id="KKK55736.1"/>
    </source>
</evidence>
<name>A0A0F8Z6I5_9ZZZZ</name>
<comment type="caution">
    <text evidence="1">The sequence shown here is derived from an EMBL/GenBank/DDBJ whole genome shotgun (WGS) entry which is preliminary data.</text>
</comment>
<proteinExistence type="predicted"/>